<dbReference type="PANTHER" id="PTHR36932">
    <property type="entry name" value="CAPSULAR POLYSACCHARIDE BIOSYNTHESIS PROTEIN"/>
    <property type="match status" value="1"/>
</dbReference>
<evidence type="ECO:0000313" key="1">
    <source>
        <dbReference type="EMBL" id="ARN74523.1"/>
    </source>
</evidence>
<organism evidence="1 2">
    <name type="scientific">Oceanicoccus sagamiensis</name>
    <dbReference type="NCBI Taxonomy" id="716816"/>
    <lineage>
        <taxon>Bacteria</taxon>
        <taxon>Pseudomonadati</taxon>
        <taxon>Pseudomonadota</taxon>
        <taxon>Gammaproteobacteria</taxon>
        <taxon>Cellvibrionales</taxon>
        <taxon>Spongiibacteraceae</taxon>
        <taxon>Oceanicoccus</taxon>
    </lineage>
</organism>
<dbReference type="OrthoDB" id="580775at2"/>
<dbReference type="PANTHER" id="PTHR36932:SF1">
    <property type="entry name" value="CAPSULAR POLYSACCHARIDE BIOSYNTHESIS PROTEIN"/>
    <property type="match status" value="1"/>
</dbReference>
<proteinExistence type="predicted"/>
<dbReference type="AlphaFoldDB" id="A0A1X9NKP3"/>
<dbReference type="Proteomes" id="UP000193450">
    <property type="component" value="Chromosome"/>
</dbReference>
<sequence length="453" mass="51378">MLKQIDNFIAWGVYQLWEFKEGNNRIETTKSLAQQQWLSPEDIAAIQLEKLKHILGHAKKTSPWYSERLKHIDIEKTNTLEVLLEIPVTTKIELRENTAHFISNQYNIEELVMAKTGGSTGTSLNLYFDKLCQQKRNGAQNFADSWAGWKPGYKTAALWGNPPTADTLKKRLRSALLERSICLDTMKIDQESIKDFLVECQSFKPDILFGHAHSIYILAKYIVDNNIEAPPFKGIIATSMMLLDNEREIIQQVFKQAVTNRYGCEEVGLIACECEQHKGMHINSSHVIVECLDDNDKPVPQGQPGKLVITDLNNFGMPLIRYRVEDVGVLSNRQCPCGRQLPFLERLEGRVADFLKTDSGGQVSGISLIERTLTKIPGIEQMQLVQNSLESLEINRVKGHEYNDHTDTALKQELADVFGDKVELIINDVPSIPQLKNGKFRFSICNLQVDVRP</sequence>
<protein>
    <recommendedName>
        <fullName evidence="3">Capsule biosynthesis protein CapK</fullName>
    </recommendedName>
</protein>
<dbReference type="SUPFAM" id="SSF56801">
    <property type="entry name" value="Acetyl-CoA synthetase-like"/>
    <property type="match status" value="1"/>
</dbReference>
<accession>A0A1X9NKP3</accession>
<dbReference type="STRING" id="716816.BST96_10565"/>
<reference evidence="1 2" key="1">
    <citation type="submission" date="2016-11" db="EMBL/GenBank/DDBJ databases">
        <title>Trade-off between light-utilization and light-protection in marine flavobacteria.</title>
        <authorList>
            <person name="Kumagai Y."/>
        </authorList>
    </citation>
    <scope>NUCLEOTIDE SEQUENCE [LARGE SCALE GENOMIC DNA]</scope>
    <source>
        <strain evidence="1 2">NBRC 107125</strain>
    </source>
</reference>
<dbReference type="EMBL" id="CP019343">
    <property type="protein sequence ID" value="ARN74523.1"/>
    <property type="molecule type" value="Genomic_DNA"/>
</dbReference>
<evidence type="ECO:0008006" key="3">
    <source>
        <dbReference type="Google" id="ProtNLM"/>
    </source>
</evidence>
<dbReference type="RefSeq" id="WP_085758669.1">
    <property type="nucleotide sequence ID" value="NZ_CP019343.1"/>
</dbReference>
<dbReference type="InterPro" id="IPR042099">
    <property type="entry name" value="ANL_N_sf"/>
</dbReference>
<evidence type="ECO:0000313" key="2">
    <source>
        <dbReference type="Proteomes" id="UP000193450"/>
    </source>
</evidence>
<dbReference type="KEGG" id="osg:BST96_10565"/>
<name>A0A1X9NKP3_9GAMM</name>
<dbReference type="InterPro" id="IPR053158">
    <property type="entry name" value="CapK_Type1_Caps_Biosynth"/>
</dbReference>
<gene>
    <name evidence="1" type="ORF">BST96_10565</name>
</gene>
<dbReference type="Gene3D" id="3.40.50.12780">
    <property type="entry name" value="N-terminal domain of ligase-like"/>
    <property type="match status" value="1"/>
</dbReference>
<keyword evidence="2" id="KW-1185">Reference proteome</keyword>